<name>S9P717_CYSF2</name>
<sequence>MRKRGALYEKGPNWSSFVVQDGNLLTGQNPGSSAALAEAVIAALR</sequence>
<reference evidence="1" key="1">
    <citation type="submission" date="2013-05" db="EMBL/GenBank/DDBJ databases">
        <title>Genome assembly of Cystobacter fuscus DSM 2262.</title>
        <authorList>
            <person name="Sharma G."/>
            <person name="Khatri I."/>
            <person name="Kaur C."/>
            <person name="Mayilraj S."/>
            <person name="Subramanian S."/>
        </authorList>
    </citation>
    <scope>NUCLEOTIDE SEQUENCE [LARGE SCALE GENOMIC DNA]</scope>
    <source>
        <strain evidence="1">DSM 2262</strain>
    </source>
</reference>
<dbReference type="Gene3D" id="3.40.50.880">
    <property type="match status" value="1"/>
</dbReference>
<dbReference type="InterPro" id="IPR029062">
    <property type="entry name" value="Class_I_gatase-like"/>
</dbReference>
<dbReference type="eggNOG" id="COG0693">
    <property type="taxonomic scope" value="Bacteria"/>
</dbReference>
<evidence type="ECO:0000313" key="1">
    <source>
        <dbReference type="EMBL" id="EPX58012.1"/>
    </source>
</evidence>
<dbReference type="SUPFAM" id="SSF52317">
    <property type="entry name" value="Class I glutamine amidotransferase-like"/>
    <property type="match status" value="1"/>
</dbReference>
<dbReference type="Proteomes" id="UP000011682">
    <property type="component" value="Unassembled WGS sequence"/>
</dbReference>
<comment type="caution">
    <text evidence="1">The sequence shown here is derived from an EMBL/GenBank/DDBJ whole genome shotgun (WGS) entry which is preliminary data.</text>
</comment>
<evidence type="ECO:0000313" key="2">
    <source>
        <dbReference type="Proteomes" id="UP000011682"/>
    </source>
</evidence>
<gene>
    <name evidence="1" type="ORF">D187_004301</name>
</gene>
<dbReference type="EMBL" id="ANAH02000027">
    <property type="protein sequence ID" value="EPX58012.1"/>
    <property type="molecule type" value="Genomic_DNA"/>
</dbReference>
<keyword evidence="2" id="KW-1185">Reference proteome</keyword>
<proteinExistence type="predicted"/>
<protein>
    <submittedName>
        <fullName evidence="1">ThiJ/PfpI family protein</fullName>
    </submittedName>
</protein>
<accession>S9P717</accession>
<organism evidence="1 2">
    <name type="scientific">Cystobacter fuscus (strain ATCC 25194 / DSM 2262 / NBRC 100088 / M29)</name>
    <dbReference type="NCBI Taxonomy" id="1242864"/>
    <lineage>
        <taxon>Bacteria</taxon>
        <taxon>Pseudomonadati</taxon>
        <taxon>Myxococcota</taxon>
        <taxon>Myxococcia</taxon>
        <taxon>Myxococcales</taxon>
        <taxon>Cystobacterineae</taxon>
        <taxon>Archangiaceae</taxon>
        <taxon>Cystobacter</taxon>
    </lineage>
</organism>
<dbReference type="AlphaFoldDB" id="S9P717"/>